<proteinExistence type="predicted"/>
<sequence length="91" mass="9491">MTTVEQLTGTGEHAGRGVAATVAVFGVDWPAYKLHALVAGVLVVALVFAFGGTGILAGWLAAGVAAVVWWGGRVVLRPRWDDSGRDHHARS</sequence>
<keyword evidence="1" id="KW-0472">Membrane</keyword>
<organism evidence="2 3">
    <name type="scientific">Gordonia alkaliphila</name>
    <dbReference type="NCBI Taxonomy" id="1053547"/>
    <lineage>
        <taxon>Bacteria</taxon>
        <taxon>Bacillati</taxon>
        <taxon>Actinomycetota</taxon>
        <taxon>Actinomycetes</taxon>
        <taxon>Mycobacteriales</taxon>
        <taxon>Gordoniaceae</taxon>
        <taxon>Gordonia</taxon>
    </lineage>
</organism>
<dbReference type="RefSeq" id="WP_246996517.1">
    <property type="nucleotide sequence ID" value="NZ_BAABIE010000006.1"/>
</dbReference>
<gene>
    <name evidence="2" type="ORF">GCM10023217_16300</name>
</gene>
<dbReference type="Proteomes" id="UP001500822">
    <property type="component" value="Unassembled WGS sequence"/>
</dbReference>
<keyword evidence="1" id="KW-1133">Transmembrane helix</keyword>
<reference evidence="3" key="1">
    <citation type="journal article" date="2019" name="Int. J. Syst. Evol. Microbiol.">
        <title>The Global Catalogue of Microorganisms (GCM) 10K type strain sequencing project: providing services to taxonomists for standard genome sequencing and annotation.</title>
        <authorList>
            <consortium name="The Broad Institute Genomics Platform"/>
            <consortium name="The Broad Institute Genome Sequencing Center for Infectious Disease"/>
            <person name="Wu L."/>
            <person name="Ma J."/>
        </authorList>
    </citation>
    <scope>NUCLEOTIDE SEQUENCE [LARGE SCALE GENOMIC DNA]</scope>
    <source>
        <strain evidence="3">JCM 18077</strain>
    </source>
</reference>
<evidence type="ECO:0000256" key="1">
    <source>
        <dbReference type="SAM" id="Phobius"/>
    </source>
</evidence>
<name>A0ABP8Z5J0_9ACTN</name>
<feature type="transmembrane region" description="Helical" evidence="1">
    <location>
        <begin position="37"/>
        <end position="70"/>
    </location>
</feature>
<dbReference type="EMBL" id="BAABIE010000006">
    <property type="protein sequence ID" value="GAA4747155.1"/>
    <property type="molecule type" value="Genomic_DNA"/>
</dbReference>
<keyword evidence="3" id="KW-1185">Reference proteome</keyword>
<accession>A0ABP8Z5J0</accession>
<comment type="caution">
    <text evidence="2">The sequence shown here is derived from an EMBL/GenBank/DDBJ whole genome shotgun (WGS) entry which is preliminary data.</text>
</comment>
<keyword evidence="1" id="KW-0812">Transmembrane</keyword>
<protein>
    <submittedName>
        <fullName evidence="2">Uncharacterized protein</fullName>
    </submittedName>
</protein>
<evidence type="ECO:0000313" key="2">
    <source>
        <dbReference type="EMBL" id="GAA4747155.1"/>
    </source>
</evidence>
<evidence type="ECO:0000313" key="3">
    <source>
        <dbReference type="Proteomes" id="UP001500822"/>
    </source>
</evidence>